<evidence type="ECO:0000256" key="5">
    <source>
        <dbReference type="PIRNR" id="PIRNR000477"/>
    </source>
</evidence>
<dbReference type="EC" id="2.4.2.1" evidence="5"/>
<dbReference type="EMBL" id="SJPQ01000001">
    <property type="protein sequence ID" value="TWT90419.1"/>
    <property type="molecule type" value="Genomic_DNA"/>
</dbReference>
<dbReference type="PIRSF" id="PIRSF000477">
    <property type="entry name" value="PurNPase"/>
    <property type="match status" value="1"/>
</dbReference>
<feature type="binding site" evidence="6">
    <location>
        <position position="236"/>
    </location>
    <ligand>
        <name>a purine D-ribonucleoside</name>
        <dbReference type="ChEBI" id="CHEBI:142355"/>
    </ligand>
</feature>
<feature type="binding site" evidence="6">
    <location>
        <position position="62"/>
    </location>
    <ligand>
        <name>phosphate</name>
        <dbReference type="ChEBI" id="CHEBI:43474"/>
    </ligand>
</feature>
<dbReference type="Pfam" id="PF01048">
    <property type="entry name" value="PNP_UDP_1"/>
    <property type="match status" value="1"/>
</dbReference>
<dbReference type="PANTHER" id="PTHR11904:SF9">
    <property type="entry name" value="PURINE NUCLEOSIDE PHOSPHORYLASE-RELATED"/>
    <property type="match status" value="1"/>
</dbReference>
<name>A0A5C5ZSD8_9BACT</name>
<dbReference type="NCBIfam" id="TIGR01700">
    <property type="entry name" value="PNPH"/>
    <property type="match status" value="1"/>
</dbReference>
<comment type="pathway">
    <text evidence="1 5">Purine metabolism; purine nucleoside salvage.</text>
</comment>
<feature type="binding site" evidence="6">
    <location>
        <begin position="82"/>
        <end position="84"/>
    </location>
    <ligand>
        <name>phosphate</name>
        <dbReference type="ChEBI" id="CHEBI:43474"/>
    </ligand>
</feature>
<dbReference type="GO" id="GO:0009116">
    <property type="term" value="P:nucleoside metabolic process"/>
    <property type="evidence" value="ECO:0007669"/>
    <property type="project" value="InterPro"/>
</dbReference>
<dbReference type="InterPro" id="IPR000845">
    <property type="entry name" value="Nucleoside_phosphorylase_d"/>
</dbReference>
<sequence length="274" mass="28913">MQGLRQQIEEVAAAVRQRTDLAPRVGIILGSGLGGLADEIEGATAIPYGELPHLPQSTAVGHAGRLVLGELDGMPVVAMQGRFHLYEGRSASQSAMMVYVMKALGVRTLVVTNAAGGINPQYRVGDPMLLDDHINLMFRNPLVGVNDDELGPRFPDMSAPYDVRLGEAALAAARRENFVCHRGVYAGMLGPTYETRAEYRMLRRLGADAAGMSTVPEAIAAQHAALPCVAISTITNECSPDKLGETSGDEVVHAADAASGKVRAMVRAVLAAVG</sequence>
<evidence type="ECO:0000259" key="7">
    <source>
        <dbReference type="Pfam" id="PF01048"/>
    </source>
</evidence>
<protein>
    <recommendedName>
        <fullName evidence="5">Purine nucleoside phosphorylase</fullName>
        <ecNumber evidence="5">2.4.2.1</ecNumber>
    </recommendedName>
    <alternativeName>
        <fullName evidence="5">Inosine-guanosine phosphorylase</fullName>
    </alternativeName>
</protein>
<dbReference type="Proteomes" id="UP000315440">
    <property type="component" value="Unassembled WGS sequence"/>
</dbReference>
<dbReference type="GO" id="GO:0004731">
    <property type="term" value="F:purine-nucleoside phosphorylase activity"/>
    <property type="evidence" value="ECO:0007669"/>
    <property type="project" value="UniProtKB-EC"/>
</dbReference>
<dbReference type="InterPro" id="IPR011268">
    <property type="entry name" value="Purine_phosphorylase"/>
</dbReference>
<evidence type="ECO:0000256" key="1">
    <source>
        <dbReference type="ARBA" id="ARBA00005058"/>
    </source>
</evidence>
<evidence type="ECO:0000313" key="9">
    <source>
        <dbReference type="Proteomes" id="UP000315440"/>
    </source>
</evidence>
<accession>A0A5C5ZSD8</accession>
<keyword evidence="3 5" id="KW-0328">Glycosyltransferase</keyword>
<dbReference type="UniPathway" id="UPA00606"/>
<organism evidence="8 9">
    <name type="scientific">Pseudobythopirellula maris</name>
    <dbReference type="NCBI Taxonomy" id="2527991"/>
    <lineage>
        <taxon>Bacteria</taxon>
        <taxon>Pseudomonadati</taxon>
        <taxon>Planctomycetota</taxon>
        <taxon>Planctomycetia</taxon>
        <taxon>Pirellulales</taxon>
        <taxon>Lacipirellulaceae</taxon>
        <taxon>Pseudobythopirellula</taxon>
    </lineage>
</organism>
<feature type="binding site" evidence="6">
    <location>
        <position position="194"/>
    </location>
    <ligand>
        <name>a purine D-ribonucleoside</name>
        <dbReference type="ChEBI" id="CHEBI:142355"/>
    </ligand>
</feature>
<feature type="domain" description="Nucleoside phosphorylase" evidence="7">
    <location>
        <begin position="24"/>
        <end position="271"/>
    </location>
</feature>
<evidence type="ECO:0000256" key="2">
    <source>
        <dbReference type="ARBA" id="ARBA00006751"/>
    </source>
</evidence>
<dbReference type="NCBIfam" id="TIGR01697">
    <property type="entry name" value="PNPH-PUNA-XAPA"/>
    <property type="match status" value="1"/>
</dbReference>
<dbReference type="PANTHER" id="PTHR11904">
    <property type="entry name" value="METHYLTHIOADENOSINE/PURINE NUCLEOSIDE PHOSPHORYLASE"/>
    <property type="match status" value="1"/>
</dbReference>
<dbReference type="AlphaFoldDB" id="A0A5C5ZSD8"/>
<comment type="caution">
    <text evidence="8">The sequence shown here is derived from an EMBL/GenBank/DDBJ whole genome shotgun (WGS) entry which is preliminary data.</text>
</comment>
<dbReference type="InterPro" id="IPR011270">
    <property type="entry name" value="Pur_Nuc_Pase_Ino/Guo-sp"/>
</dbReference>
<comment type="function">
    <text evidence="5">The purine nucleoside phosphorylases catalyze the phosphorolytic breakdown of the N-glycosidic bond in the beta-(deoxy)ribonucleoside molecules, with the formation of the corresponding free purine bases and pentose-1-phosphate.</text>
</comment>
<dbReference type="CDD" id="cd09009">
    <property type="entry name" value="PNP-EcPNPII_like"/>
    <property type="match status" value="1"/>
</dbReference>
<evidence type="ECO:0000256" key="4">
    <source>
        <dbReference type="ARBA" id="ARBA00022679"/>
    </source>
</evidence>
<gene>
    <name evidence="8" type="primary">punA_1</name>
    <name evidence="8" type="ORF">Mal64_08080</name>
</gene>
<reference evidence="8 9" key="1">
    <citation type="submission" date="2019-02" db="EMBL/GenBank/DDBJ databases">
        <title>Deep-cultivation of Planctomycetes and their phenomic and genomic characterization uncovers novel biology.</title>
        <authorList>
            <person name="Wiegand S."/>
            <person name="Jogler M."/>
            <person name="Boedeker C."/>
            <person name="Pinto D."/>
            <person name="Vollmers J."/>
            <person name="Rivas-Marin E."/>
            <person name="Kohn T."/>
            <person name="Peeters S.H."/>
            <person name="Heuer A."/>
            <person name="Rast P."/>
            <person name="Oberbeckmann S."/>
            <person name="Bunk B."/>
            <person name="Jeske O."/>
            <person name="Meyerdierks A."/>
            <person name="Storesund J.E."/>
            <person name="Kallscheuer N."/>
            <person name="Luecker S."/>
            <person name="Lage O.M."/>
            <person name="Pohl T."/>
            <person name="Merkel B.J."/>
            <person name="Hornburger P."/>
            <person name="Mueller R.-W."/>
            <person name="Bruemmer F."/>
            <person name="Labrenz M."/>
            <person name="Spormann A.M."/>
            <person name="Op Den Camp H."/>
            <person name="Overmann J."/>
            <person name="Amann R."/>
            <person name="Jetten M.S.M."/>
            <person name="Mascher T."/>
            <person name="Medema M.H."/>
            <person name="Devos D.P."/>
            <person name="Kaster A.-K."/>
            <person name="Ovreas L."/>
            <person name="Rohde M."/>
            <person name="Galperin M.Y."/>
            <person name="Jogler C."/>
        </authorList>
    </citation>
    <scope>NUCLEOTIDE SEQUENCE [LARGE SCALE GENOMIC DNA]</scope>
    <source>
        <strain evidence="8 9">Mal64</strain>
    </source>
</reference>
<feature type="binding site" evidence="6">
    <location>
        <position position="31"/>
    </location>
    <ligand>
        <name>phosphate</name>
        <dbReference type="ChEBI" id="CHEBI:43474"/>
    </ligand>
</feature>
<dbReference type="InterPro" id="IPR035994">
    <property type="entry name" value="Nucleoside_phosphorylase_sf"/>
</dbReference>
<keyword evidence="9" id="KW-1185">Reference proteome</keyword>
<feature type="binding site" evidence="6">
    <location>
        <position position="213"/>
    </location>
    <ligand>
        <name>phosphate</name>
        <dbReference type="ChEBI" id="CHEBI:43474"/>
    </ligand>
</feature>
<dbReference type="GO" id="GO:0005737">
    <property type="term" value="C:cytoplasm"/>
    <property type="evidence" value="ECO:0007669"/>
    <property type="project" value="TreeGrafter"/>
</dbReference>
<dbReference type="NCBIfam" id="NF006054">
    <property type="entry name" value="PRK08202.1"/>
    <property type="match status" value="1"/>
</dbReference>
<dbReference type="RefSeq" id="WP_231993575.1">
    <property type="nucleotide sequence ID" value="NZ_SJPQ01000001.1"/>
</dbReference>
<evidence type="ECO:0000313" key="8">
    <source>
        <dbReference type="EMBL" id="TWT90419.1"/>
    </source>
</evidence>
<dbReference type="SUPFAM" id="SSF53167">
    <property type="entry name" value="Purine and uridine phosphorylases"/>
    <property type="match status" value="1"/>
</dbReference>
<comment type="similarity">
    <text evidence="2 5">Belongs to the PNP/MTAP phosphorylase family.</text>
</comment>
<proteinExistence type="inferred from homology"/>
<evidence type="ECO:0000256" key="3">
    <source>
        <dbReference type="ARBA" id="ARBA00022676"/>
    </source>
</evidence>
<keyword evidence="4 5" id="KW-0808">Transferase</keyword>
<evidence type="ECO:0000256" key="6">
    <source>
        <dbReference type="PIRSR" id="PIRSR000477-2"/>
    </source>
</evidence>
<feature type="binding site" evidence="6">
    <location>
        <position position="114"/>
    </location>
    <ligand>
        <name>phosphate</name>
        <dbReference type="ChEBI" id="CHEBI:43474"/>
    </ligand>
</feature>
<dbReference type="Gene3D" id="3.40.50.1580">
    <property type="entry name" value="Nucleoside phosphorylase domain"/>
    <property type="match status" value="1"/>
</dbReference>